<reference evidence="3 4" key="1">
    <citation type="submission" date="2018-09" db="EMBL/GenBank/DDBJ databases">
        <title>Genome sequencing of strain 6GH32-13.</title>
        <authorList>
            <person name="Weon H.-Y."/>
            <person name="Heo J."/>
            <person name="Kwon S.-W."/>
        </authorList>
    </citation>
    <scope>NUCLEOTIDE SEQUENCE [LARGE SCALE GENOMIC DNA]</scope>
    <source>
        <strain evidence="3 4">5GH32-13</strain>
    </source>
</reference>
<feature type="signal peptide" evidence="1">
    <location>
        <begin position="1"/>
        <end position="36"/>
    </location>
</feature>
<protein>
    <submittedName>
        <fullName evidence="3">PorT family protein</fullName>
    </submittedName>
</protein>
<organism evidence="3 4">
    <name type="scientific">Paraflavitalea soli</name>
    <dbReference type="NCBI Taxonomy" id="2315862"/>
    <lineage>
        <taxon>Bacteria</taxon>
        <taxon>Pseudomonadati</taxon>
        <taxon>Bacteroidota</taxon>
        <taxon>Chitinophagia</taxon>
        <taxon>Chitinophagales</taxon>
        <taxon>Chitinophagaceae</taxon>
        <taxon>Paraflavitalea</taxon>
    </lineage>
</organism>
<dbReference type="EMBL" id="CP032157">
    <property type="protein sequence ID" value="AXY78379.1"/>
    <property type="molecule type" value="Genomic_DNA"/>
</dbReference>
<feature type="domain" description="Outer membrane protein beta-barrel" evidence="2">
    <location>
        <begin position="42"/>
        <end position="205"/>
    </location>
</feature>
<evidence type="ECO:0000256" key="1">
    <source>
        <dbReference type="SAM" id="SignalP"/>
    </source>
</evidence>
<dbReference type="KEGG" id="pseg:D3H65_32240"/>
<evidence type="ECO:0000259" key="2">
    <source>
        <dbReference type="Pfam" id="PF13568"/>
    </source>
</evidence>
<keyword evidence="1" id="KW-0732">Signal</keyword>
<dbReference type="Pfam" id="PF13568">
    <property type="entry name" value="OMP_b-brl_2"/>
    <property type="match status" value="1"/>
</dbReference>
<sequence length="231" mass="25129">MIENTAKLNTMKNATGSFRKLFLLAALTGSLTAAMAQEQQTTSETSLQPKFGIRGGVNLSNLYVDDVKDENMKVGLNVGVFAKFPITKGFSIQPELAYSSKGAKLTYDNILGDGEYRFNLNYVELPVLAVFNLGKNFNIHAGPYAALLTSANIKRLDHETGDVDNIKDLDTDNFKRFDFGLVGGIGFDIENFTLGARYNYGLNEIGDGGLAGEATKNSKNSAFTFYIGIGF</sequence>
<gene>
    <name evidence="3" type="ORF">D3H65_32240</name>
</gene>
<dbReference type="Proteomes" id="UP000263900">
    <property type="component" value="Chromosome"/>
</dbReference>
<proteinExistence type="predicted"/>
<dbReference type="OrthoDB" id="947434at2"/>
<name>A0A3B7MYT5_9BACT</name>
<evidence type="ECO:0000313" key="4">
    <source>
        <dbReference type="Proteomes" id="UP000263900"/>
    </source>
</evidence>
<dbReference type="AlphaFoldDB" id="A0A3B7MYT5"/>
<dbReference type="InterPro" id="IPR025665">
    <property type="entry name" value="Beta-barrel_OMP_2"/>
</dbReference>
<keyword evidence="4" id="KW-1185">Reference proteome</keyword>
<evidence type="ECO:0000313" key="3">
    <source>
        <dbReference type="EMBL" id="AXY78379.1"/>
    </source>
</evidence>
<accession>A0A3B7MYT5</accession>
<feature type="chain" id="PRO_5017565505" evidence="1">
    <location>
        <begin position="37"/>
        <end position="231"/>
    </location>
</feature>